<dbReference type="Gene3D" id="3.40.50.150">
    <property type="entry name" value="Vaccinia Virus protein VP39"/>
    <property type="match status" value="1"/>
</dbReference>
<keyword evidence="3 7" id="KW-0489">Methyltransferase</keyword>
<dbReference type="Gene3D" id="1.10.1020.10">
    <property type="entry name" value="Adenine-specific Methyltransferase, Domain 2"/>
    <property type="match status" value="1"/>
</dbReference>
<keyword evidence="8" id="KW-1185">Reference proteome</keyword>
<dbReference type="InterPro" id="IPR023095">
    <property type="entry name" value="Ade_MeTrfase_dom_2"/>
</dbReference>
<dbReference type="GO" id="GO:0032259">
    <property type="term" value="P:methylation"/>
    <property type="evidence" value="ECO:0007669"/>
    <property type="project" value="UniProtKB-KW"/>
</dbReference>
<dbReference type="SUPFAM" id="SSF53335">
    <property type="entry name" value="S-adenosyl-L-methionine-dependent methyltransferases"/>
    <property type="match status" value="1"/>
</dbReference>
<dbReference type="REBASE" id="36354">
    <property type="entry name" value="M.MspSWAN1ORF1561P"/>
</dbReference>
<keyword evidence="4" id="KW-0808">Transferase</keyword>
<dbReference type="PANTHER" id="PTHR30481">
    <property type="entry name" value="DNA ADENINE METHYLASE"/>
    <property type="match status" value="1"/>
</dbReference>
<evidence type="ECO:0000256" key="5">
    <source>
        <dbReference type="ARBA" id="ARBA00022691"/>
    </source>
</evidence>
<dbReference type="Proteomes" id="UP000009231">
    <property type="component" value="Chromosome"/>
</dbReference>
<evidence type="ECO:0000256" key="3">
    <source>
        <dbReference type="ARBA" id="ARBA00022603"/>
    </source>
</evidence>
<evidence type="ECO:0000313" key="7">
    <source>
        <dbReference type="EMBL" id="AEG18575.1"/>
    </source>
</evidence>
<dbReference type="Pfam" id="PF02086">
    <property type="entry name" value="MethyltransfD12"/>
    <property type="match status" value="1"/>
</dbReference>
<dbReference type="EMBL" id="CP002772">
    <property type="protein sequence ID" value="AEG18575.1"/>
    <property type="molecule type" value="Genomic_DNA"/>
</dbReference>
<dbReference type="GO" id="GO:0009007">
    <property type="term" value="F:site-specific DNA-methyltransferase (adenine-specific) activity"/>
    <property type="evidence" value="ECO:0007669"/>
    <property type="project" value="UniProtKB-EC"/>
</dbReference>
<dbReference type="GeneID" id="10669070"/>
<dbReference type="OrthoDB" id="372040at2157"/>
<dbReference type="HOGENOM" id="CLU_063430_0_0_2"/>
<dbReference type="PIRSF" id="PIRSF000398">
    <property type="entry name" value="M_m6A_EcoRV"/>
    <property type="match status" value="1"/>
</dbReference>
<gene>
    <name evidence="7" type="ordered locus">MSWAN_1561</name>
</gene>
<protein>
    <recommendedName>
        <fullName evidence="2">site-specific DNA-methyltransferase (adenine-specific)</fullName>
        <ecNumber evidence="2">2.1.1.72</ecNumber>
    </recommendedName>
</protein>
<comment type="catalytic activity">
    <reaction evidence="6">
        <text>a 2'-deoxyadenosine in DNA + S-adenosyl-L-methionine = an N(6)-methyl-2'-deoxyadenosine in DNA + S-adenosyl-L-homocysteine + H(+)</text>
        <dbReference type="Rhea" id="RHEA:15197"/>
        <dbReference type="Rhea" id="RHEA-COMP:12418"/>
        <dbReference type="Rhea" id="RHEA-COMP:12419"/>
        <dbReference type="ChEBI" id="CHEBI:15378"/>
        <dbReference type="ChEBI" id="CHEBI:57856"/>
        <dbReference type="ChEBI" id="CHEBI:59789"/>
        <dbReference type="ChEBI" id="CHEBI:90615"/>
        <dbReference type="ChEBI" id="CHEBI:90616"/>
        <dbReference type="EC" id="2.1.1.72"/>
    </reaction>
</comment>
<sequence>MELDSQKTFINAKPFLKWAGGKKQLLPKFYNLLPFHIKNGITIERYVEPFVGGGAMFFFLKKHYNVKESFLFDINRELILAYKVVKHDPKDLIDELKEMEEFHLKKSEEARKENFYTIRNNYNVQMNDFDYENYGEDWIKRASYLIFLNKTCFNGLFRQNKDGGFNVPFGRYKNPKICDEENIIWVNKALKNTEIFCGDFTQSQKFIEKESFVYLDPPYRPLNRTSNFTEYSKGGFTDLDQIKLADFFEQMDIKGAYLMLSNSDPKNEDPKDEFFDNLYRHYNVERLPAKRNINSDASKRGDINELVVRNYSH</sequence>
<dbReference type="RefSeq" id="WP_013826074.1">
    <property type="nucleotide sequence ID" value="NC_015574.1"/>
</dbReference>
<evidence type="ECO:0000256" key="6">
    <source>
        <dbReference type="ARBA" id="ARBA00047942"/>
    </source>
</evidence>
<dbReference type="GO" id="GO:0043565">
    <property type="term" value="F:sequence-specific DNA binding"/>
    <property type="evidence" value="ECO:0007669"/>
    <property type="project" value="TreeGrafter"/>
</dbReference>
<dbReference type="GO" id="GO:1904047">
    <property type="term" value="F:S-adenosyl-L-methionine binding"/>
    <property type="evidence" value="ECO:0007669"/>
    <property type="project" value="TreeGrafter"/>
</dbReference>
<dbReference type="InterPro" id="IPR029063">
    <property type="entry name" value="SAM-dependent_MTases_sf"/>
</dbReference>
<dbReference type="InterPro" id="IPR002052">
    <property type="entry name" value="DNA_methylase_N6_adenine_CS"/>
</dbReference>
<dbReference type="NCBIfam" id="TIGR00571">
    <property type="entry name" value="dam"/>
    <property type="match status" value="1"/>
</dbReference>
<dbReference type="PANTHER" id="PTHR30481:SF3">
    <property type="entry name" value="DNA ADENINE METHYLASE"/>
    <property type="match status" value="1"/>
</dbReference>
<keyword evidence="5" id="KW-0949">S-adenosyl-L-methionine</keyword>
<dbReference type="PRINTS" id="PR00505">
    <property type="entry name" value="D12N6MTFRASE"/>
</dbReference>
<dbReference type="InterPro" id="IPR012263">
    <property type="entry name" value="M_m6A_EcoRV"/>
</dbReference>
<proteinExistence type="inferred from homology"/>
<accession>F6D1U8</accession>
<dbReference type="EC" id="2.1.1.72" evidence="2"/>
<dbReference type="PROSITE" id="PS00092">
    <property type="entry name" value="N6_MTASE"/>
    <property type="match status" value="1"/>
</dbReference>
<evidence type="ECO:0000256" key="4">
    <source>
        <dbReference type="ARBA" id="ARBA00022679"/>
    </source>
</evidence>
<dbReference type="GO" id="GO:0006298">
    <property type="term" value="P:mismatch repair"/>
    <property type="evidence" value="ECO:0007669"/>
    <property type="project" value="TreeGrafter"/>
</dbReference>
<dbReference type="InterPro" id="IPR012327">
    <property type="entry name" value="MeTrfase_D12"/>
</dbReference>
<evidence type="ECO:0000256" key="2">
    <source>
        <dbReference type="ARBA" id="ARBA00011900"/>
    </source>
</evidence>
<dbReference type="eggNOG" id="arCOG03416">
    <property type="taxonomic scope" value="Archaea"/>
</dbReference>
<dbReference type="AlphaFoldDB" id="F6D1U8"/>
<organism evidence="7 8">
    <name type="scientific">Methanobacterium paludis (strain DSM 25820 / JCM 18151 / SWAN1)</name>
    <dbReference type="NCBI Taxonomy" id="868131"/>
    <lineage>
        <taxon>Archaea</taxon>
        <taxon>Methanobacteriati</taxon>
        <taxon>Methanobacteriota</taxon>
        <taxon>Methanomada group</taxon>
        <taxon>Methanobacteria</taxon>
        <taxon>Methanobacteriales</taxon>
        <taxon>Methanobacteriaceae</taxon>
        <taxon>Methanobacterium</taxon>
    </lineage>
</organism>
<comment type="similarity">
    <text evidence="1">Belongs to the N(4)/N(6)-methyltransferase family.</text>
</comment>
<dbReference type="STRING" id="868131.MSWAN_1561"/>
<dbReference type="KEGG" id="mew:MSWAN_1561"/>
<name>F6D1U8_METPW</name>
<reference evidence="7 8" key="1">
    <citation type="journal article" date="2014" name="Int. J. Syst. Evol. Microbiol.">
        <title>Methanobacterium paludis sp. nov. and a novel strain of Methanobacterium lacus isolated from northern peatlands.</title>
        <authorList>
            <person name="Cadillo-Quiroz H."/>
            <person name="Brauer S.L."/>
            <person name="Goodson N."/>
            <person name="Yavitt J.B."/>
            <person name="Zinder S.H."/>
        </authorList>
    </citation>
    <scope>NUCLEOTIDE SEQUENCE [LARGE SCALE GENOMIC DNA]</scope>
    <source>
        <strain evidence="8">DSM 25820 / JCM 18151 / SWAN1</strain>
    </source>
</reference>
<evidence type="ECO:0000313" key="8">
    <source>
        <dbReference type="Proteomes" id="UP000009231"/>
    </source>
</evidence>
<evidence type="ECO:0000256" key="1">
    <source>
        <dbReference type="ARBA" id="ARBA00006594"/>
    </source>
</evidence>
<dbReference type="GO" id="GO:0009307">
    <property type="term" value="P:DNA restriction-modification system"/>
    <property type="evidence" value="ECO:0007669"/>
    <property type="project" value="InterPro"/>
</dbReference>